<dbReference type="PANTHER" id="PTHR23416:SF23">
    <property type="entry name" value="ACETYLTRANSFERASE C18B11.09C-RELATED"/>
    <property type="match status" value="1"/>
</dbReference>
<dbReference type="Pfam" id="PF00132">
    <property type="entry name" value="Hexapep"/>
    <property type="match status" value="1"/>
</dbReference>
<dbReference type="PANTHER" id="PTHR23416">
    <property type="entry name" value="SIALIC ACID SYNTHASE-RELATED"/>
    <property type="match status" value="1"/>
</dbReference>
<gene>
    <name evidence="4" type="ORF">ENQ77_01740</name>
</gene>
<evidence type="ECO:0000256" key="3">
    <source>
        <dbReference type="ARBA" id="ARBA00022737"/>
    </source>
</evidence>
<dbReference type="InterPro" id="IPR051159">
    <property type="entry name" value="Hexapeptide_acetyltransf"/>
</dbReference>
<sequence>MKQKWKRDLPLEELLFDRWERAKQLGFGEGTSIYHNSYVYGDVKVGKYTWIGPFTILDGTGGLEIGDYCNISAGVQIYTHDTVKWALSGGKAEYERMPVKIGNCCYIGPLSVITKGVEIGDNSLIGAFSLVNKNIPRNSIALGIPAKVVGKVEISEEGDVKLIYFKKVIR</sequence>
<comment type="similarity">
    <text evidence="1">Belongs to the transferase hexapeptide repeat family.</text>
</comment>
<dbReference type="GO" id="GO:0005829">
    <property type="term" value="C:cytosol"/>
    <property type="evidence" value="ECO:0007669"/>
    <property type="project" value="TreeGrafter"/>
</dbReference>
<dbReference type="SUPFAM" id="SSF51161">
    <property type="entry name" value="Trimeric LpxA-like enzymes"/>
    <property type="match status" value="1"/>
</dbReference>
<organism evidence="4">
    <name type="scientific">candidate division WOR-3 bacterium</name>
    <dbReference type="NCBI Taxonomy" id="2052148"/>
    <lineage>
        <taxon>Bacteria</taxon>
        <taxon>Bacteria division WOR-3</taxon>
    </lineage>
</organism>
<dbReference type="InterPro" id="IPR001451">
    <property type="entry name" value="Hexapep"/>
</dbReference>
<name>A0A7C2P0R8_UNCW3</name>
<comment type="caution">
    <text evidence="4">The sequence shown here is derived from an EMBL/GenBank/DDBJ whole genome shotgun (WGS) entry which is preliminary data.</text>
</comment>
<protein>
    <submittedName>
        <fullName evidence="4">Acyltransferase</fullName>
    </submittedName>
</protein>
<dbReference type="PROSITE" id="PS00101">
    <property type="entry name" value="HEXAPEP_TRANSFERASES"/>
    <property type="match status" value="1"/>
</dbReference>
<dbReference type="InterPro" id="IPR018357">
    <property type="entry name" value="Hexapep_transf_CS"/>
</dbReference>
<accession>A0A7C2P0R8</accession>
<keyword evidence="4" id="KW-0012">Acyltransferase</keyword>
<keyword evidence="3" id="KW-0677">Repeat</keyword>
<dbReference type="AlphaFoldDB" id="A0A7C2P0R8"/>
<dbReference type="InterPro" id="IPR011004">
    <property type="entry name" value="Trimer_LpxA-like_sf"/>
</dbReference>
<keyword evidence="2 4" id="KW-0808">Transferase</keyword>
<evidence type="ECO:0000256" key="1">
    <source>
        <dbReference type="ARBA" id="ARBA00007274"/>
    </source>
</evidence>
<dbReference type="Gene3D" id="2.160.10.10">
    <property type="entry name" value="Hexapeptide repeat proteins"/>
    <property type="match status" value="1"/>
</dbReference>
<dbReference type="GO" id="GO:0008374">
    <property type="term" value="F:O-acyltransferase activity"/>
    <property type="evidence" value="ECO:0007669"/>
    <property type="project" value="TreeGrafter"/>
</dbReference>
<dbReference type="EMBL" id="DSOL01000046">
    <property type="protein sequence ID" value="HEN27391.1"/>
    <property type="molecule type" value="Genomic_DNA"/>
</dbReference>
<evidence type="ECO:0000256" key="2">
    <source>
        <dbReference type="ARBA" id="ARBA00022679"/>
    </source>
</evidence>
<reference evidence="4" key="1">
    <citation type="journal article" date="2020" name="mSystems">
        <title>Genome- and Community-Level Interaction Insights into Carbon Utilization and Element Cycling Functions of Hydrothermarchaeota in Hydrothermal Sediment.</title>
        <authorList>
            <person name="Zhou Z."/>
            <person name="Liu Y."/>
            <person name="Xu W."/>
            <person name="Pan J."/>
            <person name="Luo Z.H."/>
            <person name="Li M."/>
        </authorList>
    </citation>
    <scope>NUCLEOTIDE SEQUENCE [LARGE SCALE GENOMIC DNA]</scope>
    <source>
        <strain evidence="4">SpSt-34</strain>
    </source>
</reference>
<evidence type="ECO:0000313" key="4">
    <source>
        <dbReference type="EMBL" id="HEN27391.1"/>
    </source>
</evidence>
<proteinExistence type="inferred from homology"/>
<dbReference type="CDD" id="cd04647">
    <property type="entry name" value="LbH_MAT_like"/>
    <property type="match status" value="1"/>
</dbReference>